<dbReference type="Gene3D" id="1.25.40.10">
    <property type="entry name" value="Tetratricopeptide repeat domain"/>
    <property type="match status" value="1"/>
</dbReference>
<dbReference type="RefSeq" id="WP_183442854.1">
    <property type="nucleotide sequence ID" value="NZ_JACHXD010000013.1"/>
</dbReference>
<sequence>MQLDSEGKCQEALDKYAEAIALHPEKSESHYNSGLILKYAGDWEKSFAFNKTAHDLAPGDEAARWNLGIAATALRDWRTARRMWSGVGLQLDIELDEPIELNMGLTPVRLNPDEGAEVVWARRIDPVRARIESIPLPESGYCHGDIVLHDGAAVGYRMNGDKKCPVFNVLELFEQSAFSTFSLTIDATSQESAAELLQLLSGEDMHAEDWSENIRTLCKACSEGEPHEEHDHDAEDDGTWKPQRSFGVAALSLEAVQQASAAWTGGTISEIECTLSAEGDEDDE</sequence>
<keyword evidence="2" id="KW-1185">Reference proteome</keyword>
<dbReference type="InterPro" id="IPR011990">
    <property type="entry name" value="TPR-like_helical_dom_sf"/>
</dbReference>
<evidence type="ECO:0000313" key="2">
    <source>
        <dbReference type="Proteomes" id="UP000541535"/>
    </source>
</evidence>
<reference evidence="1 2" key="1">
    <citation type="submission" date="2020-08" db="EMBL/GenBank/DDBJ databases">
        <title>Genomic Encyclopedia of Type Strains, Phase III (KMG-III): the genomes of soil and plant-associated and newly described type strains.</title>
        <authorList>
            <person name="Whitman W."/>
        </authorList>
    </citation>
    <scope>NUCLEOTIDE SEQUENCE [LARGE SCALE GENOMIC DNA]</scope>
    <source>
        <strain evidence="1 2">CECT 8897</strain>
    </source>
</reference>
<comment type="caution">
    <text evidence="1">The sequence shown here is derived from an EMBL/GenBank/DDBJ whole genome shotgun (WGS) entry which is preliminary data.</text>
</comment>
<proteinExistence type="predicted"/>
<dbReference type="Proteomes" id="UP000541535">
    <property type="component" value="Unassembled WGS sequence"/>
</dbReference>
<evidence type="ECO:0000313" key="1">
    <source>
        <dbReference type="EMBL" id="MBB3121128.1"/>
    </source>
</evidence>
<organism evidence="1 2">
    <name type="scientific">Pseudoduganella violacea</name>
    <dbReference type="NCBI Taxonomy" id="1715466"/>
    <lineage>
        <taxon>Bacteria</taxon>
        <taxon>Pseudomonadati</taxon>
        <taxon>Pseudomonadota</taxon>
        <taxon>Betaproteobacteria</taxon>
        <taxon>Burkholderiales</taxon>
        <taxon>Oxalobacteraceae</taxon>
        <taxon>Telluria group</taxon>
        <taxon>Pseudoduganella</taxon>
    </lineage>
</organism>
<accession>A0A7W5BDX3</accession>
<dbReference type="SUPFAM" id="SSF48452">
    <property type="entry name" value="TPR-like"/>
    <property type="match status" value="1"/>
</dbReference>
<name>A0A7W5BDX3_9BURK</name>
<evidence type="ECO:0008006" key="3">
    <source>
        <dbReference type="Google" id="ProtNLM"/>
    </source>
</evidence>
<dbReference type="AlphaFoldDB" id="A0A7W5BDX3"/>
<gene>
    <name evidence="1" type="ORF">FHS03_004201</name>
</gene>
<dbReference type="EMBL" id="JACHXD010000013">
    <property type="protein sequence ID" value="MBB3121128.1"/>
    <property type="molecule type" value="Genomic_DNA"/>
</dbReference>
<protein>
    <recommendedName>
        <fullName evidence="3">Tetratricopeptide repeat protein</fullName>
    </recommendedName>
</protein>